<evidence type="ECO:0000259" key="2">
    <source>
        <dbReference type="Pfam" id="PF06580"/>
    </source>
</evidence>
<keyword evidence="4" id="KW-1185">Reference proteome</keyword>
<proteinExistence type="predicted"/>
<feature type="transmembrane region" description="Helical" evidence="1">
    <location>
        <begin position="97"/>
        <end position="116"/>
    </location>
</feature>
<dbReference type="EMBL" id="JBHUMA010000008">
    <property type="protein sequence ID" value="MFD2600137.1"/>
    <property type="molecule type" value="Genomic_DNA"/>
</dbReference>
<dbReference type="PANTHER" id="PTHR34220:SF7">
    <property type="entry name" value="SENSOR HISTIDINE KINASE YPDA"/>
    <property type="match status" value="1"/>
</dbReference>
<feature type="transmembrane region" description="Helical" evidence="1">
    <location>
        <begin position="55"/>
        <end position="76"/>
    </location>
</feature>
<feature type="domain" description="Signal transduction histidine kinase internal region" evidence="2">
    <location>
        <begin position="180"/>
        <end position="257"/>
    </location>
</feature>
<comment type="caution">
    <text evidence="3">The sequence shown here is derived from an EMBL/GenBank/DDBJ whole genome shotgun (WGS) entry which is preliminary data.</text>
</comment>
<dbReference type="InterPro" id="IPR010559">
    <property type="entry name" value="Sig_transdc_His_kin_internal"/>
</dbReference>
<sequence>MSKGRDTFLNDTSKRIIFVTSALLLQYLVMYLMDPFTDYWATFFTRPSSHLITDLSSSLLFCFSISESSIAIGNYLNRKISWTSHPGKRLALETAMNVSSVLLINQIICWTYLTFFQEQLLIDNNPISGDAETREMLRWVLVSIVLSLMIMGINIGNHLVLNWKNEAIRSAEYAQVAMEAELQSLKLQIDPHFVFNNLSVLSELILEDQQLGYEYAENFSRIYRYLLINAKKDVCTLKEEWRFLETYQFLIKQRFGDGIQFSVDVDPLYFSYQLPPLTLQLLVENALKHNKTSKRNPLEIRISTNELGELIVENTLLPLEKIISSSGIGLKNIIRRYKLLSQPEPRLYRNEERFTVVLPLFRL</sequence>
<keyword evidence="1" id="KW-0812">Transmembrane</keyword>
<dbReference type="InterPro" id="IPR050640">
    <property type="entry name" value="Bact_2-comp_sensor_kinase"/>
</dbReference>
<keyword evidence="1" id="KW-0472">Membrane</keyword>
<organism evidence="3 4">
    <name type="scientific">Sphingobacterium corticis</name>
    <dbReference type="NCBI Taxonomy" id="1812823"/>
    <lineage>
        <taxon>Bacteria</taxon>
        <taxon>Pseudomonadati</taxon>
        <taxon>Bacteroidota</taxon>
        <taxon>Sphingobacteriia</taxon>
        <taxon>Sphingobacteriales</taxon>
        <taxon>Sphingobacteriaceae</taxon>
        <taxon>Sphingobacterium</taxon>
    </lineage>
</organism>
<keyword evidence="3" id="KW-0418">Kinase</keyword>
<dbReference type="RefSeq" id="WP_380870277.1">
    <property type="nucleotide sequence ID" value="NZ_JBHUMA010000008.1"/>
</dbReference>
<evidence type="ECO:0000256" key="1">
    <source>
        <dbReference type="SAM" id="Phobius"/>
    </source>
</evidence>
<dbReference type="Pfam" id="PF06580">
    <property type="entry name" value="His_kinase"/>
    <property type="match status" value="1"/>
</dbReference>
<protein>
    <submittedName>
        <fullName evidence="3">Sensor histidine kinase</fullName>
        <ecNumber evidence="3">2.7.13.3</ecNumber>
    </submittedName>
</protein>
<keyword evidence="1" id="KW-1133">Transmembrane helix</keyword>
<dbReference type="PANTHER" id="PTHR34220">
    <property type="entry name" value="SENSOR HISTIDINE KINASE YPDA"/>
    <property type="match status" value="1"/>
</dbReference>
<keyword evidence="3" id="KW-0808">Transferase</keyword>
<dbReference type="GO" id="GO:0004673">
    <property type="term" value="F:protein histidine kinase activity"/>
    <property type="evidence" value="ECO:0007669"/>
    <property type="project" value="UniProtKB-EC"/>
</dbReference>
<accession>A0ABW5NPF4</accession>
<feature type="transmembrane region" description="Helical" evidence="1">
    <location>
        <begin position="136"/>
        <end position="160"/>
    </location>
</feature>
<evidence type="ECO:0000313" key="3">
    <source>
        <dbReference type="EMBL" id="MFD2600137.1"/>
    </source>
</evidence>
<name>A0ABW5NPF4_9SPHI</name>
<dbReference type="Proteomes" id="UP001597393">
    <property type="component" value="Unassembled WGS sequence"/>
</dbReference>
<reference evidence="4" key="1">
    <citation type="journal article" date="2019" name="Int. J. Syst. Evol. Microbiol.">
        <title>The Global Catalogue of Microorganisms (GCM) 10K type strain sequencing project: providing services to taxonomists for standard genome sequencing and annotation.</title>
        <authorList>
            <consortium name="The Broad Institute Genomics Platform"/>
            <consortium name="The Broad Institute Genome Sequencing Center for Infectious Disease"/>
            <person name="Wu L."/>
            <person name="Ma J."/>
        </authorList>
    </citation>
    <scope>NUCLEOTIDE SEQUENCE [LARGE SCALE GENOMIC DNA]</scope>
    <source>
        <strain evidence="4">KCTC 42248</strain>
    </source>
</reference>
<evidence type="ECO:0000313" key="4">
    <source>
        <dbReference type="Proteomes" id="UP001597393"/>
    </source>
</evidence>
<feature type="transmembrane region" description="Helical" evidence="1">
    <location>
        <begin position="16"/>
        <end position="33"/>
    </location>
</feature>
<gene>
    <name evidence="3" type="ORF">ACFSQ3_14360</name>
</gene>
<dbReference type="EC" id="2.7.13.3" evidence="3"/>